<keyword evidence="3" id="KW-1185">Reference proteome</keyword>
<keyword evidence="2" id="KW-0808">Transferase</keyword>
<dbReference type="EMBL" id="MNCJ02000321">
    <property type="protein sequence ID" value="KAF5801333.1"/>
    <property type="molecule type" value="Genomic_DNA"/>
</dbReference>
<dbReference type="GO" id="GO:0047259">
    <property type="term" value="F:glucomannan 4-beta-mannosyltransferase activity"/>
    <property type="evidence" value="ECO:0007669"/>
    <property type="project" value="UniProtKB-EC"/>
</dbReference>
<evidence type="ECO:0000313" key="2">
    <source>
        <dbReference type="EMBL" id="KAF5801333.1"/>
    </source>
</evidence>
<keyword evidence="1" id="KW-0812">Transmembrane</keyword>
<keyword evidence="1" id="KW-0472">Membrane</keyword>
<dbReference type="Proteomes" id="UP000215914">
    <property type="component" value="Unassembled WGS sequence"/>
</dbReference>
<dbReference type="AlphaFoldDB" id="A0A9K3IR55"/>
<evidence type="ECO:0000256" key="1">
    <source>
        <dbReference type="SAM" id="Phobius"/>
    </source>
</evidence>
<proteinExistence type="predicted"/>
<keyword evidence="2" id="KW-0328">Glycosyltransferase</keyword>
<reference evidence="2" key="1">
    <citation type="journal article" date="2017" name="Nature">
        <title>The sunflower genome provides insights into oil metabolism, flowering and Asterid evolution.</title>
        <authorList>
            <person name="Badouin H."/>
            <person name="Gouzy J."/>
            <person name="Grassa C.J."/>
            <person name="Murat F."/>
            <person name="Staton S.E."/>
            <person name="Cottret L."/>
            <person name="Lelandais-Briere C."/>
            <person name="Owens G.L."/>
            <person name="Carrere S."/>
            <person name="Mayjonade B."/>
            <person name="Legrand L."/>
            <person name="Gill N."/>
            <person name="Kane N.C."/>
            <person name="Bowers J.E."/>
            <person name="Hubner S."/>
            <person name="Bellec A."/>
            <person name="Berard A."/>
            <person name="Berges H."/>
            <person name="Blanchet N."/>
            <person name="Boniface M.C."/>
            <person name="Brunel D."/>
            <person name="Catrice O."/>
            <person name="Chaidir N."/>
            <person name="Claudel C."/>
            <person name="Donnadieu C."/>
            <person name="Faraut T."/>
            <person name="Fievet G."/>
            <person name="Helmstetter N."/>
            <person name="King M."/>
            <person name="Knapp S.J."/>
            <person name="Lai Z."/>
            <person name="Le Paslier M.C."/>
            <person name="Lippi Y."/>
            <person name="Lorenzon L."/>
            <person name="Mandel J.R."/>
            <person name="Marage G."/>
            <person name="Marchand G."/>
            <person name="Marquand E."/>
            <person name="Bret-Mestries E."/>
            <person name="Morien E."/>
            <person name="Nambeesan S."/>
            <person name="Nguyen T."/>
            <person name="Pegot-Espagnet P."/>
            <person name="Pouilly N."/>
            <person name="Raftis F."/>
            <person name="Sallet E."/>
            <person name="Schiex T."/>
            <person name="Thomas J."/>
            <person name="Vandecasteele C."/>
            <person name="Vares D."/>
            <person name="Vear F."/>
            <person name="Vautrin S."/>
            <person name="Crespi M."/>
            <person name="Mangin B."/>
            <person name="Burke J.M."/>
            <person name="Salse J."/>
            <person name="Munos S."/>
            <person name="Vincourt P."/>
            <person name="Rieseberg L.H."/>
            <person name="Langlade N.B."/>
        </authorList>
    </citation>
    <scope>NUCLEOTIDE SEQUENCE</scope>
    <source>
        <tissue evidence="2">Leaves</tissue>
    </source>
</reference>
<reference evidence="2" key="2">
    <citation type="submission" date="2020-06" db="EMBL/GenBank/DDBJ databases">
        <title>Helianthus annuus Genome sequencing and assembly Release 2.</title>
        <authorList>
            <person name="Gouzy J."/>
            <person name="Langlade N."/>
            <person name="Munos S."/>
        </authorList>
    </citation>
    <scope>NUCLEOTIDE SEQUENCE</scope>
    <source>
        <tissue evidence="2">Leaves</tissue>
    </source>
</reference>
<comment type="caution">
    <text evidence="2">The sequence shown here is derived from an EMBL/GenBank/DDBJ whole genome shotgun (WGS) entry which is preliminary data.</text>
</comment>
<evidence type="ECO:0000313" key="3">
    <source>
        <dbReference type="Proteomes" id="UP000215914"/>
    </source>
</evidence>
<dbReference type="Gramene" id="mRNA:HanXRQr2_Chr06g0246911">
    <property type="protein sequence ID" value="CDS:HanXRQr2_Chr06g0246911.1"/>
    <property type="gene ID" value="HanXRQr2_Chr06g0246911"/>
</dbReference>
<accession>A0A9K3IR55</accession>
<name>A0A9K3IR55_HELAN</name>
<protein>
    <submittedName>
        <fullName evidence="2">Glucomannan 4-beta-mannosyltransferase</fullName>
        <ecNumber evidence="2">2.4.1.32</ecNumber>
    </submittedName>
</protein>
<organism evidence="2 3">
    <name type="scientific">Helianthus annuus</name>
    <name type="common">Common sunflower</name>
    <dbReference type="NCBI Taxonomy" id="4232"/>
    <lineage>
        <taxon>Eukaryota</taxon>
        <taxon>Viridiplantae</taxon>
        <taxon>Streptophyta</taxon>
        <taxon>Embryophyta</taxon>
        <taxon>Tracheophyta</taxon>
        <taxon>Spermatophyta</taxon>
        <taxon>Magnoliopsida</taxon>
        <taxon>eudicotyledons</taxon>
        <taxon>Gunneridae</taxon>
        <taxon>Pentapetalae</taxon>
        <taxon>asterids</taxon>
        <taxon>campanulids</taxon>
        <taxon>Asterales</taxon>
        <taxon>Asteraceae</taxon>
        <taxon>Asteroideae</taxon>
        <taxon>Heliantheae alliance</taxon>
        <taxon>Heliantheae</taxon>
        <taxon>Helianthus</taxon>
    </lineage>
</organism>
<feature type="transmembrane region" description="Helical" evidence="1">
    <location>
        <begin position="44"/>
        <end position="70"/>
    </location>
</feature>
<keyword evidence="1" id="KW-1133">Transmembrane helix</keyword>
<sequence length="82" mass="9128">MGDVVSGKNLIPDNFLGGSVDLATQIGMLWDLIKAPLIVSLLQFAVYVCLAMAVMLFVERLCMGIVIILVKLFRNKPEKRYN</sequence>
<dbReference type="EC" id="2.4.1.32" evidence="2"/>
<gene>
    <name evidence="2" type="ORF">HanXRQr2_Chr06g0246911</name>
</gene>